<organism evidence="2 3">
    <name type="scientific">Rubroshorea leprosula</name>
    <dbReference type="NCBI Taxonomy" id="152421"/>
    <lineage>
        <taxon>Eukaryota</taxon>
        <taxon>Viridiplantae</taxon>
        <taxon>Streptophyta</taxon>
        <taxon>Embryophyta</taxon>
        <taxon>Tracheophyta</taxon>
        <taxon>Spermatophyta</taxon>
        <taxon>Magnoliopsida</taxon>
        <taxon>eudicotyledons</taxon>
        <taxon>Gunneridae</taxon>
        <taxon>Pentapetalae</taxon>
        <taxon>rosids</taxon>
        <taxon>malvids</taxon>
        <taxon>Malvales</taxon>
        <taxon>Dipterocarpaceae</taxon>
        <taxon>Rubroshorea</taxon>
    </lineage>
</organism>
<evidence type="ECO:0000313" key="3">
    <source>
        <dbReference type="Proteomes" id="UP001054252"/>
    </source>
</evidence>
<feature type="compositionally biased region" description="Low complexity" evidence="1">
    <location>
        <begin position="1"/>
        <end position="12"/>
    </location>
</feature>
<evidence type="ECO:0000313" key="2">
    <source>
        <dbReference type="EMBL" id="GKV01216.1"/>
    </source>
</evidence>
<keyword evidence="3" id="KW-1185">Reference proteome</keyword>
<sequence>MSSRSTSSSSSSGDDTADRNSNPTPIEQHFESLSLAEPVVLASNHQETENEITNGTLNQETNDDDSRQIVSREGDAEEVAGSVEQGGVDSGGVVWERENSEVEMEEGLPSPSSSGYAGERGSSSATSASRMDEMSDVSGEIQEVRNDGSLGGVSDFQGSWIPGKRHVDELWKCSWGLECGIVMT</sequence>
<evidence type="ECO:0000256" key="1">
    <source>
        <dbReference type="SAM" id="MobiDB-lite"/>
    </source>
</evidence>
<reference evidence="2 3" key="1">
    <citation type="journal article" date="2021" name="Commun. Biol.">
        <title>The genome of Shorea leprosula (Dipterocarpaceae) highlights the ecological relevance of drought in aseasonal tropical rainforests.</title>
        <authorList>
            <person name="Ng K.K.S."/>
            <person name="Kobayashi M.J."/>
            <person name="Fawcett J.A."/>
            <person name="Hatakeyama M."/>
            <person name="Paape T."/>
            <person name="Ng C.H."/>
            <person name="Ang C.C."/>
            <person name="Tnah L.H."/>
            <person name="Lee C.T."/>
            <person name="Nishiyama T."/>
            <person name="Sese J."/>
            <person name="O'Brien M.J."/>
            <person name="Copetti D."/>
            <person name="Mohd Noor M.I."/>
            <person name="Ong R.C."/>
            <person name="Putra M."/>
            <person name="Sireger I.Z."/>
            <person name="Indrioko S."/>
            <person name="Kosugi Y."/>
            <person name="Izuno A."/>
            <person name="Isagi Y."/>
            <person name="Lee S.L."/>
            <person name="Shimizu K.K."/>
        </authorList>
    </citation>
    <scope>NUCLEOTIDE SEQUENCE [LARGE SCALE GENOMIC DNA]</scope>
    <source>
        <strain evidence="2">214</strain>
    </source>
</reference>
<proteinExistence type="predicted"/>
<protein>
    <submittedName>
        <fullName evidence="2">Uncharacterized protein</fullName>
    </submittedName>
</protein>
<dbReference type="Proteomes" id="UP001054252">
    <property type="component" value="Unassembled WGS sequence"/>
</dbReference>
<feature type="compositionally biased region" description="Polar residues" evidence="1">
    <location>
        <begin position="51"/>
        <end position="60"/>
    </location>
</feature>
<dbReference type="EMBL" id="BPVZ01000016">
    <property type="protein sequence ID" value="GKV01216.1"/>
    <property type="molecule type" value="Genomic_DNA"/>
</dbReference>
<feature type="region of interest" description="Disordered" evidence="1">
    <location>
        <begin position="1"/>
        <end position="153"/>
    </location>
</feature>
<name>A0AAV5IRH3_9ROSI</name>
<gene>
    <name evidence="2" type="ORF">SLEP1_g13786</name>
</gene>
<comment type="caution">
    <text evidence="2">The sequence shown here is derived from an EMBL/GenBank/DDBJ whole genome shotgun (WGS) entry which is preliminary data.</text>
</comment>
<dbReference type="AlphaFoldDB" id="A0AAV5IRH3"/>
<accession>A0AAV5IRH3</accession>
<feature type="compositionally biased region" description="Polar residues" evidence="1">
    <location>
        <begin position="110"/>
        <end position="129"/>
    </location>
</feature>
<feature type="compositionally biased region" description="Basic and acidic residues" evidence="1">
    <location>
        <begin position="64"/>
        <end position="74"/>
    </location>
</feature>